<reference evidence="9" key="1">
    <citation type="submission" date="2021-12" db="EMBL/GenBank/DDBJ databases">
        <title>Convergent genome expansion in fungi linked to evolution of root-endophyte symbiosis.</title>
        <authorList>
            <consortium name="DOE Joint Genome Institute"/>
            <person name="Ke Y.-H."/>
            <person name="Bonito G."/>
            <person name="Liao H.-L."/>
            <person name="Looney B."/>
            <person name="Rojas-Flechas A."/>
            <person name="Nash J."/>
            <person name="Hameed K."/>
            <person name="Schadt C."/>
            <person name="Martin F."/>
            <person name="Crous P.W."/>
            <person name="Miettinen O."/>
            <person name="Magnuson J.K."/>
            <person name="Labbe J."/>
            <person name="Jacobson D."/>
            <person name="Doktycz M.J."/>
            <person name="Veneault-Fourrey C."/>
            <person name="Kuo A."/>
            <person name="Mondo S."/>
            <person name="Calhoun S."/>
            <person name="Riley R."/>
            <person name="Ohm R."/>
            <person name="LaButti K."/>
            <person name="Andreopoulos B."/>
            <person name="Pangilinan J."/>
            <person name="Nolan M."/>
            <person name="Tritt A."/>
            <person name="Clum A."/>
            <person name="Lipzen A."/>
            <person name="Daum C."/>
            <person name="Barry K."/>
            <person name="Grigoriev I.V."/>
            <person name="Vilgalys R."/>
        </authorList>
    </citation>
    <scope>NUCLEOTIDE SEQUENCE</scope>
    <source>
        <strain evidence="9">PMI_201</strain>
    </source>
</reference>
<dbReference type="CDD" id="cd17323">
    <property type="entry name" value="MFS_Tpo1_MDR_like"/>
    <property type="match status" value="1"/>
</dbReference>
<dbReference type="PANTHER" id="PTHR23502:SF5">
    <property type="entry name" value="QUINIDINE RESISTANCE PROTEIN 3"/>
    <property type="match status" value="1"/>
</dbReference>
<evidence type="ECO:0000256" key="4">
    <source>
        <dbReference type="ARBA" id="ARBA00022989"/>
    </source>
</evidence>
<dbReference type="RefSeq" id="XP_046066942.1">
    <property type="nucleotide sequence ID" value="XM_046214544.1"/>
</dbReference>
<feature type="transmembrane region" description="Helical" evidence="7">
    <location>
        <begin position="390"/>
        <end position="410"/>
    </location>
</feature>
<protein>
    <submittedName>
        <fullName evidence="9">MFS transporter</fullName>
    </submittedName>
</protein>
<evidence type="ECO:0000256" key="3">
    <source>
        <dbReference type="ARBA" id="ARBA00022692"/>
    </source>
</evidence>
<feature type="transmembrane region" description="Helical" evidence="7">
    <location>
        <begin position="300"/>
        <end position="319"/>
    </location>
</feature>
<evidence type="ECO:0000313" key="9">
    <source>
        <dbReference type="EMBL" id="KAH8690746.1"/>
    </source>
</evidence>
<dbReference type="SUPFAM" id="SSF103473">
    <property type="entry name" value="MFS general substrate transporter"/>
    <property type="match status" value="1"/>
</dbReference>
<feature type="transmembrane region" description="Helical" evidence="7">
    <location>
        <begin position="76"/>
        <end position="100"/>
    </location>
</feature>
<comment type="subcellular location">
    <subcellularLocation>
        <location evidence="1">Membrane</location>
        <topology evidence="1">Multi-pass membrane protein</topology>
    </subcellularLocation>
</comment>
<feature type="transmembrane region" description="Helical" evidence="7">
    <location>
        <begin position="173"/>
        <end position="194"/>
    </location>
</feature>
<feature type="region of interest" description="Disordered" evidence="6">
    <location>
        <begin position="1"/>
        <end position="33"/>
    </location>
</feature>
<name>A0AAD4KFX0_9EURO</name>
<evidence type="ECO:0000313" key="10">
    <source>
        <dbReference type="Proteomes" id="UP001201262"/>
    </source>
</evidence>
<feature type="transmembrane region" description="Helical" evidence="7">
    <location>
        <begin position="416"/>
        <end position="435"/>
    </location>
</feature>
<dbReference type="PROSITE" id="PS50850">
    <property type="entry name" value="MFS"/>
    <property type="match status" value="1"/>
</dbReference>
<keyword evidence="4 7" id="KW-1133">Transmembrane helix</keyword>
<evidence type="ECO:0000256" key="1">
    <source>
        <dbReference type="ARBA" id="ARBA00004141"/>
    </source>
</evidence>
<dbReference type="InterPro" id="IPR011701">
    <property type="entry name" value="MFS"/>
</dbReference>
<feature type="transmembrane region" description="Helical" evidence="7">
    <location>
        <begin position="144"/>
        <end position="167"/>
    </location>
</feature>
<proteinExistence type="predicted"/>
<keyword evidence="2" id="KW-0813">Transport</keyword>
<dbReference type="GO" id="GO:0005886">
    <property type="term" value="C:plasma membrane"/>
    <property type="evidence" value="ECO:0007669"/>
    <property type="project" value="TreeGrafter"/>
</dbReference>
<dbReference type="Pfam" id="PF07690">
    <property type="entry name" value="MFS_1"/>
    <property type="match status" value="1"/>
</dbReference>
<dbReference type="Gene3D" id="1.20.1250.20">
    <property type="entry name" value="MFS general substrate transporter like domains"/>
    <property type="match status" value="1"/>
</dbReference>
<accession>A0AAD4KFX0</accession>
<dbReference type="AlphaFoldDB" id="A0AAD4KFX0"/>
<feature type="transmembrane region" description="Helical" evidence="7">
    <location>
        <begin position="455"/>
        <end position="473"/>
    </location>
</feature>
<dbReference type="InterPro" id="IPR020846">
    <property type="entry name" value="MFS_dom"/>
</dbReference>
<organism evidence="9 10">
    <name type="scientific">Talaromyces proteolyticus</name>
    <dbReference type="NCBI Taxonomy" id="1131652"/>
    <lineage>
        <taxon>Eukaryota</taxon>
        <taxon>Fungi</taxon>
        <taxon>Dikarya</taxon>
        <taxon>Ascomycota</taxon>
        <taxon>Pezizomycotina</taxon>
        <taxon>Eurotiomycetes</taxon>
        <taxon>Eurotiomycetidae</taxon>
        <taxon>Eurotiales</taxon>
        <taxon>Trichocomaceae</taxon>
        <taxon>Talaromyces</taxon>
        <taxon>Talaromyces sect. Bacilispori</taxon>
    </lineage>
</organism>
<dbReference type="FunFam" id="1.20.1250.20:FF:000172">
    <property type="entry name" value="MFS multidrug resistance transporter"/>
    <property type="match status" value="1"/>
</dbReference>
<keyword evidence="5 7" id="KW-0472">Membrane</keyword>
<sequence length="523" mass="57726">MTEIEKNEINNQSSTAETKENHPTEEPALNDSTNLDQVQTAVQPKETLTRRRGLLPYLVLVSAPANSKEVDRRLKFGVTLIVSLAGIAAPLGSTILMPVLKDIAQDLNTTAAIVNLSVAFYSLAVAFTPLWWSYFSEQYGRRAIYLISFLLLAVFNVLAAVSVNIGMFIAMRLLAGGACASVQAVGAGTIADIWEVRERGKAMGIFYLGPILGPLIAPVIGGAVAIKWSWRSTQWVMVIYGFLVFILVIFLLPETSYIQKQQKEKENTEPENGKAAWKSRLLSAGNVAISPVKVACLLRFMPILITVFYTSITFAGYYIVNITVQKVFSSPPYGFSPLIVGLTYIPSALGSILGAIFGGRWTDHIMKREASKAGRYDENGNIKFRPDDRIMENVLISALLYPAAMLWFGWTADKHVFWFVLCLATFFYGFGMMLISNVMTTMLTEFVPKRSSTGVAVNNLFRNSLACVALVIADPLSNAIGTGWLLTLTAFICWLSCLVLIPMKYKADKWSKEMAEKIPQLSI</sequence>
<dbReference type="Proteomes" id="UP001201262">
    <property type="component" value="Unassembled WGS sequence"/>
</dbReference>
<evidence type="ECO:0000256" key="6">
    <source>
        <dbReference type="SAM" id="MobiDB-lite"/>
    </source>
</evidence>
<dbReference type="PANTHER" id="PTHR23502">
    <property type="entry name" value="MAJOR FACILITATOR SUPERFAMILY"/>
    <property type="match status" value="1"/>
</dbReference>
<feature type="transmembrane region" description="Helical" evidence="7">
    <location>
        <begin position="112"/>
        <end position="132"/>
    </location>
</feature>
<dbReference type="GO" id="GO:0010509">
    <property type="term" value="P:intracellular polyamine homeostasis"/>
    <property type="evidence" value="ECO:0007669"/>
    <property type="project" value="TreeGrafter"/>
</dbReference>
<keyword evidence="10" id="KW-1185">Reference proteome</keyword>
<dbReference type="GeneID" id="70244831"/>
<evidence type="ECO:0000256" key="2">
    <source>
        <dbReference type="ARBA" id="ARBA00022448"/>
    </source>
</evidence>
<comment type="caution">
    <text evidence="9">The sequence shown here is derived from an EMBL/GenBank/DDBJ whole genome shotgun (WGS) entry which is preliminary data.</text>
</comment>
<evidence type="ECO:0000256" key="5">
    <source>
        <dbReference type="ARBA" id="ARBA00023136"/>
    </source>
</evidence>
<feature type="transmembrane region" description="Helical" evidence="7">
    <location>
        <begin position="206"/>
        <end position="228"/>
    </location>
</feature>
<keyword evidence="3 7" id="KW-0812">Transmembrane</keyword>
<evidence type="ECO:0000259" key="8">
    <source>
        <dbReference type="PROSITE" id="PS50850"/>
    </source>
</evidence>
<dbReference type="EMBL" id="JAJTJA010000013">
    <property type="protein sequence ID" value="KAH8690746.1"/>
    <property type="molecule type" value="Genomic_DNA"/>
</dbReference>
<feature type="transmembrane region" description="Helical" evidence="7">
    <location>
        <begin position="339"/>
        <end position="358"/>
    </location>
</feature>
<feature type="transmembrane region" description="Helical" evidence="7">
    <location>
        <begin position="234"/>
        <end position="253"/>
    </location>
</feature>
<feature type="transmembrane region" description="Helical" evidence="7">
    <location>
        <begin position="479"/>
        <end position="501"/>
    </location>
</feature>
<dbReference type="InterPro" id="IPR036259">
    <property type="entry name" value="MFS_trans_sf"/>
</dbReference>
<evidence type="ECO:0000256" key="7">
    <source>
        <dbReference type="SAM" id="Phobius"/>
    </source>
</evidence>
<feature type="domain" description="Major facilitator superfamily (MFS) profile" evidence="8">
    <location>
        <begin position="78"/>
        <end position="505"/>
    </location>
</feature>
<gene>
    <name evidence="9" type="ORF">BGW36DRAFT_364311</name>
</gene>
<dbReference type="GO" id="GO:0015203">
    <property type="term" value="F:polyamine transmembrane transporter activity"/>
    <property type="evidence" value="ECO:0007669"/>
    <property type="project" value="TreeGrafter"/>
</dbReference>